<dbReference type="GO" id="GO:0006071">
    <property type="term" value="P:glycerol metabolic process"/>
    <property type="evidence" value="ECO:0007669"/>
    <property type="project" value="InterPro"/>
</dbReference>
<dbReference type="SMART" id="SM01120">
    <property type="entry name" value="Dak2"/>
    <property type="match status" value="1"/>
</dbReference>
<dbReference type="SUPFAM" id="SSF101473">
    <property type="entry name" value="DhaL-like"/>
    <property type="match status" value="1"/>
</dbReference>
<accession>A0A0G3GX99</accession>
<feature type="region of interest" description="Disordered" evidence="1">
    <location>
        <begin position="286"/>
        <end position="383"/>
    </location>
</feature>
<feature type="compositionally biased region" description="Low complexity" evidence="1">
    <location>
        <begin position="286"/>
        <end position="311"/>
    </location>
</feature>
<evidence type="ECO:0000313" key="3">
    <source>
        <dbReference type="EMBL" id="AKK05789.1"/>
    </source>
</evidence>
<dbReference type="EMBL" id="CP011542">
    <property type="protein sequence ID" value="AKK05789.1"/>
    <property type="molecule type" value="Genomic_DNA"/>
</dbReference>
<organism evidence="3 4">
    <name type="scientific">Corynebacterium mustelae</name>
    <dbReference type="NCBI Taxonomy" id="571915"/>
    <lineage>
        <taxon>Bacteria</taxon>
        <taxon>Bacillati</taxon>
        <taxon>Actinomycetota</taxon>
        <taxon>Actinomycetes</taxon>
        <taxon>Mycobacteriales</taxon>
        <taxon>Corynebacteriaceae</taxon>
        <taxon>Corynebacterium</taxon>
    </lineage>
</organism>
<protein>
    <submittedName>
        <fullName evidence="3">Dihydroxyacetone kinase family/DAK2 domain</fullName>
    </submittedName>
</protein>
<reference evidence="3 4" key="1">
    <citation type="journal article" date="2015" name="Genome Announc.">
        <title>Complete Genome Sequence of the Type Strain Corynebacterium mustelae DSM 45274, Isolated from Various Tissues of a Male Ferret with Lethal Sepsis.</title>
        <authorList>
            <person name="Ruckert C."/>
            <person name="Eimer J."/>
            <person name="Winkler A."/>
            <person name="Tauch A."/>
        </authorList>
    </citation>
    <scope>NUCLEOTIDE SEQUENCE [LARGE SCALE GENOMIC DNA]</scope>
    <source>
        <strain evidence="3 4">DSM 45274</strain>
    </source>
</reference>
<dbReference type="AlphaFoldDB" id="A0A0G3GX99"/>
<evidence type="ECO:0000256" key="1">
    <source>
        <dbReference type="SAM" id="MobiDB-lite"/>
    </source>
</evidence>
<reference evidence="4" key="2">
    <citation type="submission" date="2015-05" db="EMBL/GenBank/DDBJ databases">
        <title>Complete genome sequence of Corynebacterium mustelae DSM 45274, isolated from various tissues of a male ferret with lethal sepsis.</title>
        <authorList>
            <person name="Ruckert C."/>
            <person name="Albersmeier A."/>
            <person name="Winkler A."/>
            <person name="Tauch A."/>
        </authorList>
    </citation>
    <scope>NUCLEOTIDE SEQUENCE [LARGE SCALE GENOMIC DNA]</scope>
    <source>
        <strain evidence="4">DSM 45274</strain>
    </source>
</reference>
<feature type="compositionally biased region" description="Low complexity" evidence="1">
    <location>
        <begin position="205"/>
        <end position="215"/>
    </location>
</feature>
<dbReference type="GO" id="GO:0004371">
    <property type="term" value="F:glycerone kinase activity"/>
    <property type="evidence" value="ECO:0007669"/>
    <property type="project" value="InterPro"/>
</dbReference>
<dbReference type="OrthoDB" id="9760324at2"/>
<dbReference type="SMART" id="SM01121">
    <property type="entry name" value="Dak1_2"/>
    <property type="match status" value="1"/>
</dbReference>
<keyword evidence="3" id="KW-0808">Transferase</keyword>
<dbReference type="PATRIC" id="fig|571915.4.peg.1556"/>
<dbReference type="Proteomes" id="UP000035199">
    <property type="component" value="Chromosome"/>
</dbReference>
<feature type="compositionally biased region" description="Polar residues" evidence="1">
    <location>
        <begin position="320"/>
        <end position="334"/>
    </location>
</feature>
<dbReference type="PANTHER" id="PTHR33434">
    <property type="entry name" value="DEGV DOMAIN-CONTAINING PROTEIN DR_1986-RELATED"/>
    <property type="match status" value="1"/>
</dbReference>
<dbReference type="STRING" id="571915.CMUST_07295"/>
<dbReference type="InterPro" id="IPR048394">
    <property type="entry name" value="FakA-like_M"/>
</dbReference>
<dbReference type="KEGG" id="cmv:CMUST_07295"/>
<sequence>MANVEYLDGPGLHRWAKRAVSELVARRSEINKLNVFPVPDADTGSNMAHTMETALAEVEKLDDTSLADVTAVASALAVGSVKGARGNSGVVLSQVLRGLAQAVTHGRIDGACVIKALDTANSFVRKAITEPVEGTVITVLRAAAIAAQQSTSPRLSDVVTQATAAAQTALAKTPSQLPALREAGVVDAGGKGLVVLLESLRAELTTTHTPHTETTTARKNHPTATKPPTPEPTHTPQSINSHHPSSIYMLGQLTNARIVGVVGHHTRSTPRHREFGQPGELATLLTNNSNNTPQVVTVAPTHTTTTPPATRTPEKTTTTDDNLPTKSTNSPYHDNTNKERKPQPGNPTTKNPATHVQTAKQAAQRTEAKDSKPQRSQEHPQQTADYRAGQYMEVMFFIENANLEEIRHALKDSGDSLIIAPISETSGTVHIHTTSAAAIVELAYQLGRVSNLHFEVLPTPKQQSASYDVKRHVIAVAPAGALADLYEEAGAMVVERETDTSDIVTTIAAAVWAAGSDEVILLPNGLLSKTELISVEKSSHAFDTSITILRTGSLLKGLVALAVHDPHQPLAVDAYVMGETVADIQTAVIEKAHDGLVVRIESEVRTVTETLTNAAVSASKSLVATCARNSAAAEQITVLVDDTAAADFNESELIAELGIDVVCYRVQGLGVLIEIGVE</sequence>
<dbReference type="Pfam" id="PF21645">
    <property type="entry name" value="FakA-like_M"/>
    <property type="match status" value="1"/>
</dbReference>
<name>A0A0G3GX99_9CORY</name>
<dbReference type="PANTHER" id="PTHR33434:SF4">
    <property type="entry name" value="PHOSPHATASE PROTEIN"/>
    <property type="match status" value="1"/>
</dbReference>
<dbReference type="InterPro" id="IPR004007">
    <property type="entry name" value="DhaL_dom"/>
</dbReference>
<dbReference type="InterPro" id="IPR050270">
    <property type="entry name" value="DegV_domain_contain"/>
</dbReference>
<dbReference type="Pfam" id="PF13684">
    <property type="entry name" value="FakA-like_C"/>
    <property type="match status" value="1"/>
</dbReference>
<feature type="compositionally biased region" description="Basic and acidic residues" evidence="1">
    <location>
        <begin position="366"/>
        <end position="378"/>
    </location>
</feature>
<feature type="compositionally biased region" description="Polar residues" evidence="1">
    <location>
        <begin position="346"/>
        <end position="364"/>
    </location>
</feature>
<dbReference type="Pfam" id="PF02734">
    <property type="entry name" value="Dak2"/>
    <property type="match status" value="1"/>
</dbReference>
<feature type="domain" description="DhaL" evidence="2">
    <location>
        <begin position="10"/>
        <end position="202"/>
    </location>
</feature>
<dbReference type="Gene3D" id="1.25.40.340">
    <property type="match status" value="1"/>
</dbReference>
<keyword evidence="3" id="KW-0418">Kinase</keyword>
<dbReference type="InterPro" id="IPR033470">
    <property type="entry name" value="FakA-like_C"/>
</dbReference>
<evidence type="ECO:0000313" key="4">
    <source>
        <dbReference type="Proteomes" id="UP000035199"/>
    </source>
</evidence>
<dbReference type="PROSITE" id="PS51480">
    <property type="entry name" value="DHAL"/>
    <property type="match status" value="1"/>
</dbReference>
<proteinExistence type="predicted"/>
<dbReference type="RefSeq" id="WP_047261933.1">
    <property type="nucleotide sequence ID" value="NZ_CP011542.1"/>
</dbReference>
<gene>
    <name evidence="3" type="ORF">CMUST_07295</name>
</gene>
<evidence type="ECO:0000259" key="2">
    <source>
        <dbReference type="PROSITE" id="PS51480"/>
    </source>
</evidence>
<dbReference type="InterPro" id="IPR036117">
    <property type="entry name" value="DhaL_dom_sf"/>
</dbReference>
<feature type="region of interest" description="Disordered" evidence="1">
    <location>
        <begin position="205"/>
        <end position="244"/>
    </location>
</feature>
<keyword evidence="4" id="KW-1185">Reference proteome</keyword>